<gene>
    <name evidence="3" type="ORF">GCM10023350_52550</name>
</gene>
<feature type="compositionally biased region" description="Low complexity" evidence="1">
    <location>
        <begin position="119"/>
        <end position="131"/>
    </location>
</feature>
<keyword evidence="2" id="KW-0812">Transmembrane</keyword>
<evidence type="ECO:0000256" key="2">
    <source>
        <dbReference type="SAM" id="Phobius"/>
    </source>
</evidence>
<dbReference type="PANTHER" id="PTHR38468:SF1">
    <property type="entry name" value="SLL0939 PROTEIN"/>
    <property type="match status" value="1"/>
</dbReference>
<organism evidence="3 4">
    <name type="scientific">Nocardioides endophyticus</name>
    <dbReference type="NCBI Taxonomy" id="1353775"/>
    <lineage>
        <taxon>Bacteria</taxon>
        <taxon>Bacillati</taxon>
        <taxon>Actinomycetota</taxon>
        <taxon>Actinomycetes</taxon>
        <taxon>Propionibacteriales</taxon>
        <taxon>Nocardioidaceae</taxon>
        <taxon>Nocardioides</taxon>
    </lineage>
</organism>
<accession>A0ABP8ZLN5</accession>
<name>A0ABP8ZLN5_9ACTN</name>
<dbReference type="RefSeq" id="WP_345530114.1">
    <property type="nucleotide sequence ID" value="NZ_BAABKN010000039.1"/>
</dbReference>
<reference evidence="4" key="1">
    <citation type="journal article" date="2019" name="Int. J. Syst. Evol. Microbiol.">
        <title>The Global Catalogue of Microorganisms (GCM) 10K type strain sequencing project: providing services to taxonomists for standard genome sequencing and annotation.</title>
        <authorList>
            <consortium name="The Broad Institute Genomics Platform"/>
            <consortium name="The Broad Institute Genome Sequencing Center for Infectious Disease"/>
            <person name="Wu L."/>
            <person name="Ma J."/>
        </authorList>
    </citation>
    <scope>NUCLEOTIDE SEQUENCE [LARGE SCALE GENOMIC DNA]</scope>
    <source>
        <strain evidence="4">JCM 18532</strain>
    </source>
</reference>
<proteinExistence type="predicted"/>
<feature type="region of interest" description="Disordered" evidence="1">
    <location>
        <begin position="119"/>
        <end position="140"/>
    </location>
</feature>
<keyword evidence="2" id="KW-1133">Transmembrane helix</keyword>
<comment type="caution">
    <text evidence="3">The sequence shown here is derived from an EMBL/GenBank/DDBJ whole genome shotgun (WGS) entry which is preliminary data.</text>
</comment>
<dbReference type="InterPro" id="IPR012427">
    <property type="entry name" value="DUF1622"/>
</dbReference>
<keyword evidence="4" id="KW-1185">Reference proteome</keyword>
<feature type="transmembrane region" description="Helical" evidence="2">
    <location>
        <begin position="16"/>
        <end position="37"/>
    </location>
</feature>
<dbReference type="Pfam" id="PF07784">
    <property type="entry name" value="DUF1622"/>
    <property type="match status" value="1"/>
</dbReference>
<dbReference type="Proteomes" id="UP001499882">
    <property type="component" value="Unassembled WGS sequence"/>
</dbReference>
<keyword evidence="2" id="KW-0472">Membrane</keyword>
<dbReference type="PANTHER" id="PTHR38468">
    <property type="entry name" value="SLL0939 PROTEIN"/>
    <property type="match status" value="1"/>
</dbReference>
<protein>
    <submittedName>
        <fullName evidence="3">DUF1622 domain-containing protein</fullName>
    </submittedName>
</protein>
<evidence type="ECO:0000313" key="3">
    <source>
        <dbReference type="EMBL" id="GAA4759845.1"/>
    </source>
</evidence>
<dbReference type="EMBL" id="BAABKN010000039">
    <property type="protein sequence ID" value="GAA4759845.1"/>
    <property type="molecule type" value="Genomic_DNA"/>
</dbReference>
<evidence type="ECO:0000256" key="1">
    <source>
        <dbReference type="SAM" id="MobiDB-lite"/>
    </source>
</evidence>
<sequence length="140" mass="15069">MEFTETMEHVAHGFEVLGAVILVIGFLWSAWLAFAAWRRTSDGHTGFTTLRESFGAALLLALEVLVAADLIQTVAVAPTLENVAVLGVIVLIRTVLSFSLEVEIEGTLPWRRALVSGPTRATRAAQRSRAAGQPEPTTEG</sequence>
<evidence type="ECO:0000313" key="4">
    <source>
        <dbReference type="Proteomes" id="UP001499882"/>
    </source>
</evidence>